<dbReference type="InterPro" id="IPR011001">
    <property type="entry name" value="Saposin-like"/>
</dbReference>
<feature type="signal peptide" evidence="2">
    <location>
        <begin position="1"/>
        <end position="19"/>
    </location>
</feature>
<dbReference type="AlphaFoldDB" id="A0ABD2M2Q7"/>
<dbReference type="InterPro" id="IPR008139">
    <property type="entry name" value="SaposinB_dom"/>
</dbReference>
<reference evidence="4 5" key="1">
    <citation type="submission" date="2024-10" db="EMBL/GenBank/DDBJ databases">
        <authorList>
            <person name="Kim D."/>
        </authorList>
    </citation>
    <scope>NUCLEOTIDE SEQUENCE [LARGE SCALE GENOMIC DNA]</scope>
    <source>
        <strain evidence="4">BH-2024</strain>
    </source>
</reference>
<evidence type="ECO:0000313" key="4">
    <source>
        <dbReference type="EMBL" id="KAL3121803.1"/>
    </source>
</evidence>
<protein>
    <recommendedName>
        <fullName evidence="3">Saposin B-type domain-containing protein</fullName>
    </recommendedName>
</protein>
<evidence type="ECO:0000313" key="5">
    <source>
        <dbReference type="Proteomes" id="UP001620626"/>
    </source>
</evidence>
<feature type="chain" id="PRO_5044808803" description="Saposin B-type domain-containing protein" evidence="2">
    <location>
        <begin position="20"/>
        <end position="331"/>
    </location>
</feature>
<evidence type="ECO:0000256" key="2">
    <source>
        <dbReference type="SAM" id="SignalP"/>
    </source>
</evidence>
<keyword evidence="5" id="KW-1185">Reference proteome</keyword>
<comment type="caution">
    <text evidence="4">The sequence shown here is derived from an EMBL/GenBank/DDBJ whole genome shotgun (WGS) entry which is preliminary data.</text>
</comment>
<dbReference type="EMBL" id="JBICBT010000177">
    <property type="protein sequence ID" value="KAL3121803.1"/>
    <property type="molecule type" value="Genomic_DNA"/>
</dbReference>
<dbReference type="InterPro" id="IPR051428">
    <property type="entry name" value="Sphingo_Act-Surfact_Prot"/>
</dbReference>
<name>A0ABD2M2Q7_9BILA</name>
<dbReference type="SUPFAM" id="SSF47862">
    <property type="entry name" value="Saposin"/>
    <property type="match status" value="3"/>
</dbReference>
<keyword evidence="2" id="KW-0732">Signal</keyword>
<dbReference type="PANTHER" id="PTHR11480">
    <property type="entry name" value="SAPOSIN-RELATED"/>
    <property type="match status" value="1"/>
</dbReference>
<organism evidence="4 5">
    <name type="scientific">Heterodera trifolii</name>
    <dbReference type="NCBI Taxonomy" id="157864"/>
    <lineage>
        <taxon>Eukaryota</taxon>
        <taxon>Metazoa</taxon>
        <taxon>Ecdysozoa</taxon>
        <taxon>Nematoda</taxon>
        <taxon>Chromadorea</taxon>
        <taxon>Rhabditida</taxon>
        <taxon>Tylenchina</taxon>
        <taxon>Tylenchomorpha</taxon>
        <taxon>Tylenchoidea</taxon>
        <taxon>Heteroderidae</taxon>
        <taxon>Heteroderinae</taxon>
        <taxon>Heterodera</taxon>
    </lineage>
</organism>
<feature type="domain" description="Saposin B-type" evidence="3">
    <location>
        <begin position="32"/>
        <end position="111"/>
    </location>
</feature>
<dbReference type="Gene3D" id="1.10.225.10">
    <property type="entry name" value="Saposin-like"/>
    <property type="match status" value="3"/>
</dbReference>
<feature type="domain" description="Saposin B-type" evidence="3">
    <location>
        <begin position="132"/>
        <end position="214"/>
    </location>
</feature>
<evidence type="ECO:0000256" key="1">
    <source>
        <dbReference type="ARBA" id="ARBA00023157"/>
    </source>
</evidence>
<evidence type="ECO:0000259" key="3">
    <source>
        <dbReference type="PROSITE" id="PS50015"/>
    </source>
</evidence>
<keyword evidence="1" id="KW-1015">Disulfide bond</keyword>
<accession>A0ABD2M2Q7</accession>
<dbReference type="PANTHER" id="PTHR11480:SF3">
    <property type="entry name" value="BCDNA.GH08312"/>
    <property type="match status" value="1"/>
</dbReference>
<feature type="domain" description="Saposin B-type" evidence="3">
    <location>
        <begin position="238"/>
        <end position="320"/>
    </location>
</feature>
<proteinExistence type="predicted"/>
<dbReference type="Proteomes" id="UP001620626">
    <property type="component" value="Unassembled WGS sequence"/>
</dbReference>
<dbReference type="SMART" id="SM00741">
    <property type="entry name" value="SapB"/>
    <property type="match status" value="3"/>
</dbReference>
<gene>
    <name evidence="4" type="ORF">niasHT_002031</name>
</gene>
<dbReference type="PROSITE" id="PS50015">
    <property type="entry name" value="SAP_B"/>
    <property type="match status" value="3"/>
</dbReference>
<sequence length="331" mass="38069">MKLFCPFVFLVLLSATAVAFSNLNKTPKTVHWEDACDECQLIIKRVVNVATDPEKVAELKILLSALCQETSYVEECRLFVSKLDLFLGRLLPFLRDAHHVCKELRICNNGRLQQFHVLGLHFARVNASFQRKDLICEECQLAARELAREVSEPKFQQYVEEWLQGNVCVHLGTLKSSCEQMLDEFLPEMWRELEDILSDQKKFCQDLELCPAGIFSPSSARRPTAQSKARKKTIHVLSTRRCIICRTVTKLLEMELGKAKFQKALIAKLEKLLCDRIPPEDEAICKSVVKSYIPLALTQIIRQLQRDELCYVTHSCPKPQLQKVKQSKMQF</sequence>